<gene>
    <name evidence="7" type="ordered locus">Mpal_1328</name>
</gene>
<dbReference type="InterPro" id="IPR004089">
    <property type="entry name" value="MCPsignal_dom"/>
</dbReference>
<dbReference type="InterPro" id="IPR024478">
    <property type="entry name" value="HlyB_4HB_MCP"/>
</dbReference>
<dbReference type="STRING" id="521011.Mpal_1328"/>
<dbReference type="PROSITE" id="PS50885">
    <property type="entry name" value="HAMP"/>
    <property type="match status" value="1"/>
</dbReference>
<dbReference type="AlphaFoldDB" id="B8GHQ6"/>
<keyword evidence="1 3" id="KW-0807">Transducer</keyword>
<dbReference type="KEGG" id="mpl:Mpal_1328"/>
<dbReference type="eggNOG" id="arCOG02322">
    <property type="taxonomic scope" value="Archaea"/>
</dbReference>
<dbReference type="GO" id="GO:0007165">
    <property type="term" value="P:signal transduction"/>
    <property type="evidence" value="ECO:0007669"/>
    <property type="project" value="UniProtKB-KW"/>
</dbReference>
<dbReference type="InterPro" id="IPR004090">
    <property type="entry name" value="Chemotax_Me-accpt_rcpt"/>
</dbReference>
<dbReference type="InterPro" id="IPR003660">
    <property type="entry name" value="HAMP_dom"/>
</dbReference>
<dbReference type="PANTHER" id="PTHR32089">
    <property type="entry name" value="METHYL-ACCEPTING CHEMOTAXIS PROTEIN MCPB"/>
    <property type="match status" value="1"/>
</dbReference>
<dbReference type="Pfam" id="PF12729">
    <property type="entry name" value="4HB_MCP_1"/>
    <property type="match status" value="1"/>
</dbReference>
<dbReference type="RefSeq" id="WP_012617980.1">
    <property type="nucleotide sequence ID" value="NC_011832.1"/>
</dbReference>
<evidence type="ECO:0000259" key="5">
    <source>
        <dbReference type="PROSITE" id="PS50111"/>
    </source>
</evidence>
<dbReference type="SMART" id="SM00283">
    <property type="entry name" value="MA"/>
    <property type="match status" value="1"/>
</dbReference>
<protein>
    <submittedName>
        <fullName evidence="7">Methyl-accepting chemotaxis sensory transducer</fullName>
    </submittedName>
</protein>
<evidence type="ECO:0000256" key="3">
    <source>
        <dbReference type="PROSITE-ProRule" id="PRU00284"/>
    </source>
</evidence>
<accession>B8GHQ6</accession>
<dbReference type="SMART" id="SM00304">
    <property type="entry name" value="HAMP"/>
    <property type="match status" value="1"/>
</dbReference>
<sequence length="543" mass="58768" precursor="true">MNYFNNKKIRTKLIIAFVIFMLALVVVGIVGFVNMKNINDGMTTLYADHTVTIEHVGVADSTLFKLRGDLFKYIIIPDERTQLELDINTDIATINTEMQVVRSSPLSAEQQTTLAEFDKNWTTYQDGIKETLNEVKTAKSSEISDAVKDGSPLMNTRAAVDTALETLSEQVNADAGKISRQGDTTFANAVLLIIGTVVFAGVIAILLISVLTTSVATPLERLADVTRKVASGDLRIEIPREERNDEVGVLVDSTRMMLENLRTLDREILEGVNILASSVSELMTTMAQTASGAQETATSISETTAAVEEVKQTTEVASQKAKNVADNAASASSMVETGRVSVEETIAGMNRIQQQMDSIGESIGRLNEQSLAISEIIGVVNDVAEQVNILSVNASIEAAKAGDQGKGFAVVAQEIRILADESKRATGQIRKLLKDTQKAVSSAVMAVEQGSRVVEAGVRQSTETGNSIRVLEEFNEQSAQSATQIAISSKEQLVGMEQVAISMENIKTASVQNLQGAREAEKVARNLQDLGLKLKEMMNRYQT</sequence>
<keyword evidence="4" id="KW-0812">Transmembrane</keyword>
<dbReference type="Pfam" id="PF00015">
    <property type="entry name" value="MCPsignal"/>
    <property type="match status" value="1"/>
</dbReference>
<dbReference type="SUPFAM" id="SSF58104">
    <property type="entry name" value="Methyl-accepting chemotaxis protein (MCP) signaling domain"/>
    <property type="match status" value="1"/>
</dbReference>
<dbReference type="eggNOG" id="arCOG02320">
    <property type="taxonomic scope" value="Archaea"/>
</dbReference>
<dbReference type="PROSITE" id="PS50111">
    <property type="entry name" value="CHEMOTAXIS_TRANSDUC_2"/>
    <property type="match status" value="1"/>
</dbReference>
<dbReference type="GO" id="GO:0004888">
    <property type="term" value="F:transmembrane signaling receptor activity"/>
    <property type="evidence" value="ECO:0007669"/>
    <property type="project" value="InterPro"/>
</dbReference>
<dbReference type="OrthoDB" id="8523at2157"/>
<dbReference type="Gene3D" id="1.10.287.950">
    <property type="entry name" value="Methyl-accepting chemotaxis protein"/>
    <property type="match status" value="1"/>
</dbReference>
<comment type="similarity">
    <text evidence="2">Belongs to the methyl-accepting chemotaxis (MCP) protein family.</text>
</comment>
<dbReference type="Proteomes" id="UP000002457">
    <property type="component" value="Chromosome"/>
</dbReference>
<dbReference type="GeneID" id="25394143"/>
<evidence type="ECO:0000256" key="1">
    <source>
        <dbReference type="ARBA" id="ARBA00023224"/>
    </source>
</evidence>
<evidence type="ECO:0000256" key="4">
    <source>
        <dbReference type="SAM" id="Phobius"/>
    </source>
</evidence>
<feature type="transmembrane region" description="Helical" evidence="4">
    <location>
        <begin position="13"/>
        <end position="33"/>
    </location>
</feature>
<proteinExistence type="inferred from homology"/>
<dbReference type="GO" id="GO:0016020">
    <property type="term" value="C:membrane"/>
    <property type="evidence" value="ECO:0007669"/>
    <property type="project" value="InterPro"/>
</dbReference>
<organism evidence="7 8">
    <name type="scientific">Methanosphaerula palustris (strain ATCC BAA-1556 / DSM 19958 / E1-9c)</name>
    <dbReference type="NCBI Taxonomy" id="521011"/>
    <lineage>
        <taxon>Archaea</taxon>
        <taxon>Methanobacteriati</taxon>
        <taxon>Methanobacteriota</taxon>
        <taxon>Stenosarchaea group</taxon>
        <taxon>Methanomicrobia</taxon>
        <taxon>Methanomicrobiales</taxon>
        <taxon>Methanoregulaceae</taxon>
        <taxon>Methanosphaerula</taxon>
    </lineage>
</organism>
<reference evidence="7 8" key="1">
    <citation type="journal article" date="2015" name="Genome Announc.">
        <title>Complete Genome Sequence of Methanosphaerula palustris E1-9CT, a Hydrogenotrophic Methanogen Isolated from a Minerotrophic Fen Peatland.</title>
        <authorList>
            <person name="Cadillo-Quiroz H."/>
            <person name="Browne P."/>
            <person name="Kyrpides N."/>
            <person name="Woyke T."/>
            <person name="Goodwin L."/>
            <person name="Detter C."/>
            <person name="Yavitt J.B."/>
            <person name="Zinder S.H."/>
        </authorList>
    </citation>
    <scope>NUCLEOTIDE SEQUENCE [LARGE SCALE GENOMIC DNA]</scope>
    <source>
        <strain evidence="8">ATCC BAA-1556 / DSM 19958 / E1-9c</strain>
    </source>
</reference>
<dbReference type="HOGENOM" id="CLU_000445_107_27_2"/>
<keyword evidence="8" id="KW-1185">Reference proteome</keyword>
<feature type="domain" description="Methyl-accepting transducer" evidence="5">
    <location>
        <begin position="271"/>
        <end position="507"/>
    </location>
</feature>
<name>B8GHQ6_METPE</name>
<dbReference type="PANTHER" id="PTHR32089:SF112">
    <property type="entry name" value="LYSOZYME-LIKE PROTEIN-RELATED"/>
    <property type="match status" value="1"/>
</dbReference>
<dbReference type="EMBL" id="CP001338">
    <property type="protein sequence ID" value="ACL16661.1"/>
    <property type="molecule type" value="Genomic_DNA"/>
</dbReference>
<dbReference type="CDD" id="cd06225">
    <property type="entry name" value="HAMP"/>
    <property type="match status" value="1"/>
</dbReference>
<keyword evidence="4" id="KW-1133">Transmembrane helix</keyword>
<feature type="transmembrane region" description="Helical" evidence="4">
    <location>
        <begin position="186"/>
        <end position="211"/>
    </location>
</feature>
<evidence type="ECO:0000313" key="7">
    <source>
        <dbReference type="EMBL" id="ACL16661.1"/>
    </source>
</evidence>
<dbReference type="GO" id="GO:0006935">
    <property type="term" value="P:chemotaxis"/>
    <property type="evidence" value="ECO:0007669"/>
    <property type="project" value="InterPro"/>
</dbReference>
<keyword evidence="4" id="KW-0472">Membrane</keyword>
<feature type="domain" description="HAMP" evidence="6">
    <location>
        <begin position="213"/>
        <end position="266"/>
    </location>
</feature>
<dbReference type="PRINTS" id="PR00260">
    <property type="entry name" value="CHEMTRNSDUCR"/>
</dbReference>
<evidence type="ECO:0000256" key="2">
    <source>
        <dbReference type="ARBA" id="ARBA00029447"/>
    </source>
</evidence>
<dbReference type="Pfam" id="PF00672">
    <property type="entry name" value="HAMP"/>
    <property type="match status" value="1"/>
</dbReference>
<evidence type="ECO:0000259" key="6">
    <source>
        <dbReference type="PROSITE" id="PS50885"/>
    </source>
</evidence>
<evidence type="ECO:0000313" key="8">
    <source>
        <dbReference type="Proteomes" id="UP000002457"/>
    </source>
</evidence>